<keyword evidence="2" id="KW-0238">DNA-binding</keyword>
<dbReference type="InterPro" id="IPR000835">
    <property type="entry name" value="HTH_MarR-typ"/>
</dbReference>
<dbReference type="EMBL" id="JH719381">
    <property type="protein sequence ID" value="EJB04614.1"/>
    <property type="molecule type" value="Genomic_DNA"/>
</dbReference>
<dbReference type="SUPFAM" id="SSF46785">
    <property type="entry name" value="Winged helix' DNA-binding domain"/>
    <property type="match status" value="1"/>
</dbReference>
<dbReference type="Gene3D" id="1.10.10.10">
    <property type="entry name" value="Winged helix-like DNA-binding domain superfamily/Winged helix DNA-binding domain"/>
    <property type="match status" value="1"/>
</dbReference>
<dbReference type="InterPro" id="IPR036390">
    <property type="entry name" value="WH_DNA-bd_sf"/>
</dbReference>
<evidence type="ECO:0000256" key="2">
    <source>
        <dbReference type="ARBA" id="ARBA00023125"/>
    </source>
</evidence>
<keyword evidence="1" id="KW-0805">Transcription regulation</keyword>
<dbReference type="Pfam" id="PF01047">
    <property type="entry name" value="MarR"/>
    <property type="match status" value="1"/>
</dbReference>
<dbReference type="Proteomes" id="UP000005092">
    <property type="component" value="Unassembled WGS sequence"/>
</dbReference>
<accession>I9N9J9</accession>
<dbReference type="PROSITE" id="PS01117">
    <property type="entry name" value="HTH_MARR_1"/>
    <property type="match status" value="1"/>
</dbReference>
<dbReference type="HOGENOM" id="CLU_083287_27_5_5"/>
<keyword evidence="3" id="KW-0804">Transcription</keyword>
<evidence type="ECO:0000256" key="1">
    <source>
        <dbReference type="ARBA" id="ARBA00023015"/>
    </source>
</evidence>
<sequence>MSKDSSMDHVDKILAQWRQERPDLDVEPMGLLGRLKRLGTHLGREVEAVLLKHGLSTSAFDVLATLRRAGAPHRLSPGELLEMTMVSSGTMTNRIDQLEKAGFVERVVNPDDRRSVLIALTDKGFSTVEEAVGAHVANQQRLTRNLSAADKAELDRLLRKFLSDFE</sequence>
<dbReference type="GO" id="GO:0003677">
    <property type="term" value="F:DNA binding"/>
    <property type="evidence" value="ECO:0007669"/>
    <property type="project" value="UniProtKB-KW"/>
</dbReference>
<dbReference type="SMART" id="SM00347">
    <property type="entry name" value="HTH_MARR"/>
    <property type="match status" value="1"/>
</dbReference>
<evidence type="ECO:0000259" key="4">
    <source>
        <dbReference type="PROSITE" id="PS50995"/>
    </source>
</evidence>
<dbReference type="AlphaFoldDB" id="I9N9J9"/>
<organism evidence="5 6">
    <name type="scientific">Rhizobium leguminosarum bv. trifolii WSM597</name>
    <dbReference type="NCBI Taxonomy" id="754764"/>
    <lineage>
        <taxon>Bacteria</taxon>
        <taxon>Pseudomonadati</taxon>
        <taxon>Pseudomonadota</taxon>
        <taxon>Alphaproteobacteria</taxon>
        <taxon>Hyphomicrobiales</taxon>
        <taxon>Rhizobiaceae</taxon>
        <taxon>Rhizobium/Agrobacterium group</taxon>
        <taxon>Rhizobium</taxon>
    </lineage>
</organism>
<feature type="domain" description="HTH marR-type" evidence="4">
    <location>
        <begin position="28"/>
        <end position="163"/>
    </location>
</feature>
<dbReference type="InterPro" id="IPR023187">
    <property type="entry name" value="Tscrpt_reg_MarR-type_CS"/>
</dbReference>
<evidence type="ECO:0000256" key="3">
    <source>
        <dbReference type="ARBA" id="ARBA00023163"/>
    </source>
</evidence>
<dbReference type="InterPro" id="IPR036388">
    <property type="entry name" value="WH-like_DNA-bd_sf"/>
</dbReference>
<dbReference type="PRINTS" id="PR00598">
    <property type="entry name" value="HTHMARR"/>
</dbReference>
<gene>
    <name evidence="5" type="ORF">Rleg9DRAFT_3470</name>
</gene>
<protein>
    <submittedName>
        <fullName evidence="5">Transcriptional regulator</fullName>
    </submittedName>
</protein>
<evidence type="ECO:0000313" key="5">
    <source>
        <dbReference type="EMBL" id="EJB04614.1"/>
    </source>
</evidence>
<dbReference type="PANTHER" id="PTHR42756">
    <property type="entry name" value="TRANSCRIPTIONAL REGULATOR, MARR"/>
    <property type="match status" value="1"/>
</dbReference>
<dbReference type="PANTHER" id="PTHR42756:SF1">
    <property type="entry name" value="TRANSCRIPTIONAL REPRESSOR OF EMRAB OPERON"/>
    <property type="match status" value="1"/>
</dbReference>
<dbReference type="OrthoDB" id="32523at2"/>
<reference evidence="5 6" key="1">
    <citation type="submission" date="2012-02" db="EMBL/GenBank/DDBJ databases">
        <title>Improved High-Quality Draft Sequence of Rhizobium leguminosarum bv. trifolii WSM597.</title>
        <authorList>
            <consortium name="US DOE Joint Genome Institute"/>
            <person name="Lucas S."/>
            <person name="Han J."/>
            <person name="Lapidus A."/>
            <person name="Cheng J.-F."/>
            <person name="Goodwin L."/>
            <person name="Pitluck S."/>
            <person name="Peters L."/>
            <person name="Ovchinnikova G."/>
            <person name="Held B."/>
            <person name="Detter J.C."/>
            <person name="Han C."/>
            <person name="Tapia R."/>
            <person name="Land M."/>
            <person name="Hauser L."/>
            <person name="Kyrpides N."/>
            <person name="Ivanova N."/>
            <person name="Pagani I."/>
            <person name="Brau L."/>
            <person name="Yates R."/>
            <person name="O'Hara G."/>
            <person name="Rui T."/>
            <person name="Howieson J."/>
            <person name="Reeve W."/>
            <person name="Woyke T."/>
        </authorList>
    </citation>
    <scope>NUCLEOTIDE SEQUENCE [LARGE SCALE GENOMIC DNA]</scope>
    <source>
        <strain evidence="5 6">WSM597</strain>
    </source>
</reference>
<proteinExistence type="predicted"/>
<dbReference type="RefSeq" id="WP_003589142.1">
    <property type="nucleotide sequence ID" value="NZ_JH719381.1"/>
</dbReference>
<evidence type="ECO:0000313" key="6">
    <source>
        <dbReference type="Proteomes" id="UP000005092"/>
    </source>
</evidence>
<dbReference type="PROSITE" id="PS50995">
    <property type="entry name" value="HTH_MARR_2"/>
    <property type="match status" value="1"/>
</dbReference>
<dbReference type="GO" id="GO:0003700">
    <property type="term" value="F:DNA-binding transcription factor activity"/>
    <property type="evidence" value="ECO:0007669"/>
    <property type="project" value="InterPro"/>
</dbReference>
<name>I9N9J9_RHILT</name>